<proteinExistence type="predicted"/>
<feature type="compositionally biased region" description="Polar residues" evidence="1">
    <location>
        <begin position="501"/>
        <end position="513"/>
    </location>
</feature>
<dbReference type="OrthoDB" id="2530523at2759"/>
<accession>A0A1Q8S8A5</accession>
<name>A0A1Q8S8A5_9PEZI</name>
<feature type="region of interest" description="Disordered" evidence="1">
    <location>
        <begin position="113"/>
        <end position="346"/>
    </location>
</feature>
<dbReference type="EMBL" id="MPGH01000008">
    <property type="protein sequence ID" value="OLN97601.1"/>
    <property type="molecule type" value="Genomic_DNA"/>
</dbReference>
<dbReference type="STRING" id="708187.A0A1Q8S8A5"/>
<evidence type="ECO:0000313" key="3">
    <source>
        <dbReference type="Proteomes" id="UP000186583"/>
    </source>
</evidence>
<feature type="compositionally biased region" description="Low complexity" evidence="1">
    <location>
        <begin position="131"/>
        <end position="157"/>
    </location>
</feature>
<gene>
    <name evidence="2" type="ORF">CCHL11_01162</name>
</gene>
<protein>
    <recommendedName>
        <fullName evidence="4">Glutamine repeat protein-1</fullName>
    </recommendedName>
</protein>
<evidence type="ECO:0008006" key="4">
    <source>
        <dbReference type="Google" id="ProtNLM"/>
    </source>
</evidence>
<evidence type="ECO:0000313" key="2">
    <source>
        <dbReference type="EMBL" id="OLN97601.1"/>
    </source>
</evidence>
<feature type="region of interest" description="Disordered" evidence="1">
    <location>
        <begin position="9"/>
        <end position="38"/>
    </location>
</feature>
<keyword evidence="3" id="KW-1185">Reference proteome</keyword>
<feature type="compositionally biased region" description="Low complexity" evidence="1">
    <location>
        <begin position="232"/>
        <end position="287"/>
    </location>
</feature>
<reference evidence="2 3" key="1">
    <citation type="submission" date="2016-11" db="EMBL/GenBank/DDBJ databases">
        <title>Draft Genome Assembly of Colletotrichum chlorophyti a pathogen of herbaceous plants.</title>
        <authorList>
            <person name="Gan P."/>
            <person name="Narusaka M."/>
            <person name="Tsushima A."/>
            <person name="Narusaka Y."/>
            <person name="Takano Y."/>
            <person name="Shirasu K."/>
        </authorList>
    </citation>
    <scope>NUCLEOTIDE SEQUENCE [LARGE SCALE GENOMIC DNA]</scope>
    <source>
        <strain evidence="2 3">NTL11</strain>
    </source>
</reference>
<dbReference type="AlphaFoldDB" id="A0A1Q8S8A5"/>
<organism evidence="2 3">
    <name type="scientific">Colletotrichum chlorophyti</name>
    <dbReference type="NCBI Taxonomy" id="708187"/>
    <lineage>
        <taxon>Eukaryota</taxon>
        <taxon>Fungi</taxon>
        <taxon>Dikarya</taxon>
        <taxon>Ascomycota</taxon>
        <taxon>Pezizomycotina</taxon>
        <taxon>Sordariomycetes</taxon>
        <taxon>Hypocreomycetidae</taxon>
        <taxon>Glomerellales</taxon>
        <taxon>Glomerellaceae</taxon>
        <taxon>Colletotrichum</taxon>
    </lineage>
</organism>
<evidence type="ECO:0000256" key="1">
    <source>
        <dbReference type="SAM" id="MobiDB-lite"/>
    </source>
</evidence>
<feature type="compositionally biased region" description="Polar residues" evidence="1">
    <location>
        <begin position="26"/>
        <end position="38"/>
    </location>
</feature>
<comment type="caution">
    <text evidence="2">The sequence shown here is derived from an EMBL/GenBank/DDBJ whole genome shotgun (WGS) entry which is preliminary data.</text>
</comment>
<feature type="compositionally biased region" description="Polar residues" evidence="1">
    <location>
        <begin position="288"/>
        <end position="342"/>
    </location>
</feature>
<feature type="region of interest" description="Disordered" evidence="1">
    <location>
        <begin position="482"/>
        <end position="538"/>
    </location>
</feature>
<feature type="compositionally biased region" description="Low complexity" evidence="1">
    <location>
        <begin position="514"/>
        <end position="531"/>
    </location>
</feature>
<feature type="compositionally biased region" description="Low complexity" evidence="1">
    <location>
        <begin position="183"/>
        <end position="223"/>
    </location>
</feature>
<dbReference type="Proteomes" id="UP000186583">
    <property type="component" value="Unassembled WGS sequence"/>
</dbReference>
<sequence length="538" mass="59522">MYAPGYFQVPNVPPNFNTGAPPPNQNPHMQQGSVPTQSGQQMMYNPNQFAGMPGGQPGFVGGPNAAMMAGGPAGMMQNAGMPHMGSNGQMAFQNPYQSNPYGGNMPTPVGQHPNFSAMPGFPMNAGSMTPQQQQQMMMQQQQQRMQAQQQGQANQGGMPLGSTPQRPMSAAQGGHGSPNNAMQQQQQQPPQQQHQSQHQQQQAAQQQQQPQQPQQIQHQQQQHHQQHHHQQQHQQHQQHQPQQHQHAQQQQNQQQQHAQQPQHAQQQQAQHQPHQHQHQQPAQQQPQFPTSQTQPHGQAPNSTAQQQANSVTTPQTPTFPSHTQNPSINGASSVSTPLSPGSESREQERFSLLLEINQELLFESMQLQHTVSELKKESGASGEGDHSRKVSQDEAAVQQDYNHCMRRLQANLAYLAALADRKGNVQVPPSPAYLSAPPLNMTLRIRYQTPPGDVPENNPDPSVDREERNKYLTGLYTKLQGLFPNADPKKEPAFQTPARPQGQQSQGSRTPSHQASPAMAQAQRPMQMQNMTQGMIPS</sequence>